<dbReference type="SUPFAM" id="SSF53850">
    <property type="entry name" value="Periplasmic binding protein-like II"/>
    <property type="match status" value="1"/>
</dbReference>
<accession>B4U4B7</accession>
<dbReference type="KEGG" id="sez:Sez_1501"/>
<evidence type="ECO:0000259" key="1">
    <source>
        <dbReference type="Pfam" id="PF12010"/>
    </source>
</evidence>
<dbReference type="Gene3D" id="3.40.190.10">
    <property type="entry name" value="Periplasmic binding protein-like II"/>
    <property type="match status" value="1"/>
</dbReference>
<protein>
    <recommendedName>
        <fullName evidence="1">DUF3502 domain-containing protein</fullName>
    </recommendedName>
</protein>
<dbReference type="Proteomes" id="UP000001873">
    <property type="component" value="Chromosome"/>
</dbReference>
<dbReference type="HOGENOM" id="CLU_037301_1_0_9"/>
<gene>
    <name evidence="2" type="ordered locus">Sez_1501</name>
</gene>
<dbReference type="InterPro" id="IPR022627">
    <property type="entry name" value="DUF3502"/>
</dbReference>
<dbReference type="PANTHER" id="PTHR43649">
    <property type="entry name" value="ARABINOSE-BINDING PROTEIN-RELATED"/>
    <property type="match status" value="1"/>
</dbReference>
<dbReference type="InterPro" id="IPR050490">
    <property type="entry name" value="Bact_solute-bd_prot1"/>
</dbReference>
<dbReference type="PANTHER" id="PTHR43649:SF17">
    <property type="entry name" value="ABC TRANSPORTER SOLUTE BINDING PROTEIN-SUGAR TRANSPORT"/>
    <property type="match status" value="1"/>
</dbReference>
<reference evidence="2 3" key="1">
    <citation type="journal article" date="2008" name="PLoS ONE">
        <title>Genome sequence of a lancefield group C Streptococcus zooepidemicus strain causing epidemic nephritis: new information about an old disease.</title>
        <authorList>
            <person name="Beres S.B."/>
            <person name="Sesso R."/>
            <person name="Pinto S.W.L."/>
            <person name="Hoe N.P."/>
            <person name="Porcella S.F."/>
            <person name="Deleo F.R."/>
            <person name="Musser J.M."/>
        </authorList>
    </citation>
    <scope>NUCLEOTIDE SEQUENCE [LARGE SCALE GENOMIC DNA]</scope>
    <source>
        <strain evidence="2 3">MGCS10565</strain>
    </source>
</reference>
<sequence>MILLSKKEIILGGLLMKKWQTILCVTGAVLAAASLTACGSKSASKDGEVKLLMYQVGDKPDNFDELMTIANKRIKEKTGATLDLQYIGWGDWDDKMSTIIASGENYDIAFANNYVVNAQKGAFADLTKLMPKYAKKTYKNLDPAYIKGNTIDGKLYAFPVDANVYAQQMLSFNKELVDKYGLDISNINSYADAEAVLKQFHEKEPNTAAFAIGQVFSMSGDYDYPLTKNQPFAVKIDEGKPTIINQYEDEPFKANLRLMHKWYKESLIPTDAATNTEGYPLEGNTWFMREETQGPMDYGDTILTNAAGKDIVSRPLTKPLKTTSQAQMANFVVSNVSKNKEKAVEVLSLLNSDPELLNGLVYGVEGKAWEKVGDKKIKLLDGYQPKMHMGAWNTGNNKILYTQESITDDMIAKRDQSIKDAKESPILGFTVNTKAIKTELSNISNVMNRYKASINTGTVDPDEALPKLLSDLKDAGWDKVQKEVQKQLDDFVTKNK</sequence>
<evidence type="ECO:0000313" key="2">
    <source>
        <dbReference type="EMBL" id="ACG62834.1"/>
    </source>
</evidence>
<evidence type="ECO:0000313" key="3">
    <source>
        <dbReference type="Proteomes" id="UP000001873"/>
    </source>
</evidence>
<proteinExistence type="predicted"/>
<feature type="domain" description="DUF3502" evidence="1">
    <location>
        <begin position="425"/>
        <end position="492"/>
    </location>
</feature>
<dbReference type="Pfam" id="PF12010">
    <property type="entry name" value="DUF3502"/>
    <property type="match status" value="1"/>
</dbReference>
<dbReference type="EMBL" id="CP001129">
    <property type="protein sequence ID" value="ACG62834.1"/>
    <property type="molecule type" value="Genomic_DNA"/>
</dbReference>
<dbReference type="AlphaFoldDB" id="B4U4B7"/>
<dbReference type="Pfam" id="PF13416">
    <property type="entry name" value="SBP_bac_8"/>
    <property type="match status" value="1"/>
</dbReference>
<name>B4U4B7_STREM</name>
<organism evidence="2 3">
    <name type="scientific">Streptococcus equi subsp. zooepidemicus (strain MGCS10565)</name>
    <dbReference type="NCBI Taxonomy" id="552526"/>
    <lineage>
        <taxon>Bacteria</taxon>
        <taxon>Bacillati</taxon>
        <taxon>Bacillota</taxon>
        <taxon>Bacilli</taxon>
        <taxon>Lactobacillales</taxon>
        <taxon>Streptococcaceae</taxon>
        <taxon>Streptococcus</taxon>
    </lineage>
</organism>
<dbReference type="InterPro" id="IPR006059">
    <property type="entry name" value="SBP"/>
</dbReference>